<feature type="region of interest" description="Disordered" evidence="1">
    <location>
        <begin position="56"/>
        <end position="83"/>
    </location>
</feature>
<accession>A0A2S2E5T1</accession>
<evidence type="ECO:0000313" key="3">
    <source>
        <dbReference type="Proteomes" id="UP000245728"/>
    </source>
</evidence>
<dbReference type="Proteomes" id="UP000245728">
    <property type="component" value="Chromosome"/>
</dbReference>
<dbReference type="KEGG" id="salh:HMF8227_02562"/>
<protein>
    <submittedName>
        <fullName evidence="2">Uncharacterized protein</fullName>
    </submittedName>
</protein>
<evidence type="ECO:0000313" key="2">
    <source>
        <dbReference type="EMBL" id="AWL13014.1"/>
    </source>
</evidence>
<reference evidence="2 3" key="1">
    <citation type="submission" date="2018-05" db="EMBL/GenBank/DDBJ databases">
        <title>Salinimonas sp. HMF8227 Genome sequencing and assembly.</title>
        <authorList>
            <person name="Kang H."/>
            <person name="Kang J."/>
            <person name="Cha I."/>
            <person name="Kim H."/>
            <person name="Joh K."/>
        </authorList>
    </citation>
    <scope>NUCLEOTIDE SEQUENCE [LARGE SCALE GENOMIC DNA]</scope>
    <source>
        <strain evidence="2 3">HMF8227</strain>
    </source>
</reference>
<sequence>MKKLFMLSMLVLILATVIIMTLVGADEKAVNDEVEKELTSSGEKNSPEPALIAQDGYSNMSVGDNGPVSEDPSEPEHSRVDNQKALSPSFIQTIVNPDFSSVNKEKAGQVLSADNFTELLEEIRDDQNVSLATEKYQQGVMDYFNLNGAANYSSDYRLNCNDQLCLTYFSADRQEDVDKVIQLINSENVPMHSSGFQVLYIAQEDGGRQSVRAVFNADPAIDSIRAF</sequence>
<name>A0A2S2E5T1_9ALTE</name>
<proteinExistence type="predicted"/>
<keyword evidence="3" id="KW-1185">Reference proteome</keyword>
<dbReference type="AlphaFoldDB" id="A0A2S2E5T1"/>
<gene>
    <name evidence="2" type="ORF">HMF8227_02562</name>
</gene>
<evidence type="ECO:0000256" key="1">
    <source>
        <dbReference type="SAM" id="MobiDB-lite"/>
    </source>
</evidence>
<dbReference type="EMBL" id="CP029347">
    <property type="protein sequence ID" value="AWL13014.1"/>
    <property type="molecule type" value="Genomic_DNA"/>
</dbReference>
<dbReference type="RefSeq" id="WP_109340537.1">
    <property type="nucleotide sequence ID" value="NZ_CP029347.1"/>
</dbReference>
<organism evidence="2 3">
    <name type="scientific">Saliniradius amylolyticus</name>
    <dbReference type="NCBI Taxonomy" id="2183582"/>
    <lineage>
        <taxon>Bacteria</taxon>
        <taxon>Pseudomonadati</taxon>
        <taxon>Pseudomonadota</taxon>
        <taxon>Gammaproteobacteria</taxon>
        <taxon>Alteromonadales</taxon>
        <taxon>Alteromonadaceae</taxon>
        <taxon>Saliniradius</taxon>
    </lineage>
</organism>